<protein>
    <submittedName>
        <fullName evidence="1">Uncharacterized protein</fullName>
    </submittedName>
</protein>
<keyword evidence="2" id="KW-1185">Reference proteome</keyword>
<comment type="caution">
    <text evidence="1">The sequence shown here is derived from an EMBL/GenBank/DDBJ whole genome shotgun (WGS) entry which is preliminary data.</text>
</comment>
<dbReference type="EMBL" id="BSSQ01000035">
    <property type="protein sequence ID" value="GLX71520.1"/>
    <property type="molecule type" value="Genomic_DNA"/>
</dbReference>
<evidence type="ECO:0000313" key="1">
    <source>
        <dbReference type="EMBL" id="GLX71520.1"/>
    </source>
</evidence>
<dbReference type="Proteomes" id="UP001157114">
    <property type="component" value="Unassembled WGS sequence"/>
</dbReference>
<dbReference type="RefSeq" id="WP_284242337.1">
    <property type="nucleotide sequence ID" value="NZ_BSSQ01000035.1"/>
</dbReference>
<name>A0ABQ6GLY0_9BACL</name>
<sequence>MSKMYVNVIHRADRGASMLEGIKFQQDEAHRAGIRTTILLSYEGLCDPDMVAYVKTQMGLGDEIGIHFHNMMCEEMLPYAESDEQALYLHSFSSKKKIVDRIFEVFQAEFGFVPTAIGGYIMDTETTLYIKEKYPQVKTSITNCFEEGVKMFEGNNGSWYLFSDGGPWGAFYPSKYHYLAPGRDKESSIDLVALPHLNRDMVLALTSRDDYFSSHPANVMRAKANDGPNSPYMHRFVDQWIEQKNYNGFSYYNVFVSTPWVVPGNIFVDNFEHARALYIDSLQYLKGKAEQGEVEFVTMSEFADFYKTEIGAGAAEVNLWKDILAGTKRQTFWYADSYFRAAIDLNIGGVICDFRPYVGELSGDTGPDTDILWNGNYPYVIAREHRGHSGHRCVIKYGDASASIEGKRAKGRIERTHDGKQQLVVEPISIQVGDLEVTLESAFTFTGDGRILIERRVLELSDPTAEITLTEVLDGCYGTTVYPEDMRGIELTVLSHQEEKHTIPFTYRSKEARVAAPTEVKAVIPQIRTQLSLTPEGEADWGSVKEGVLFKPYYKLTLEKKVQLGGVLSSWLNVEKR</sequence>
<proteinExistence type="predicted"/>
<organism evidence="1 2">
    <name type="scientific">Paenibacillus glycanilyticus</name>
    <dbReference type="NCBI Taxonomy" id="126569"/>
    <lineage>
        <taxon>Bacteria</taxon>
        <taxon>Bacillati</taxon>
        <taxon>Bacillota</taxon>
        <taxon>Bacilli</taxon>
        <taxon>Bacillales</taxon>
        <taxon>Paenibacillaceae</taxon>
        <taxon>Paenibacillus</taxon>
    </lineage>
</organism>
<accession>A0ABQ6GLY0</accession>
<dbReference type="Gene3D" id="3.20.20.510">
    <property type="entry name" value="Uncharacterised protein PF12979, DUF3863"/>
    <property type="match status" value="1"/>
</dbReference>
<gene>
    <name evidence="1" type="ORF">MU1_58700</name>
</gene>
<reference evidence="1 2" key="1">
    <citation type="submission" date="2023-03" db="EMBL/GenBank/DDBJ databases">
        <title>Draft genome sequence of the bacteria which degrade cell wall of Tricholomamatutake.</title>
        <authorList>
            <person name="Konishi Y."/>
            <person name="Fukuta Y."/>
            <person name="Shirasaka N."/>
        </authorList>
    </citation>
    <scope>NUCLEOTIDE SEQUENCE [LARGE SCALE GENOMIC DNA]</scope>
    <source>
        <strain evidence="2">mu1</strain>
    </source>
</reference>
<evidence type="ECO:0000313" key="2">
    <source>
        <dbReference type="Proteomes" id="UP001157114"/>
    </source>
</evidence>